<gene>
    <name evidence="2" type="ORF">Goarm_004679</name>
</gene>
<reference evidence="2 3" key="1">
    <citation type="journal article" date="2019" name="Genome Biol. Evol.">
        <title>Insights into the evolution of the New World diploid cottons (Gossypium, subgenus Houzingenia) based on genome sequencing.</title>
        <authorList>
            <person name="Grover C.E."/>
            <person name="Arick M.A. 2nd"/>
            <person name="Thrash A."/>
            <person name="Conover J.L."/>
            <person name="Sanders W.S."/>
            <person name="Peterson D.G."/>
            <person name="Frelichowski J.E."/>
            <person name="Scheffler J.A."/>
            <person name="Scheffler B.E."/>
            <person name="Wendel J.F."/>
        </authorList>
    </citation>
    <scope>NUCLEOTIDE SEQUENCE [LARGE SCALE GENOMIC DNA]</scope>
    <source>
        <strain evidence="2">6</strain>
        <tissue evidence="2">Leaf</tissue>
    </source>
</reference>
<comment type="caution">
    <text evidence="2">The sequence shown here is derived from an EMBL/GenBank/DDBJ whole genome shotgun (WGS) entry which is preliminary data.</text>
</comment>
<evidence type="ECO:0000313" key="3">
    <source>
        <dbReference type="Proteomes" id="UP000593575"/>
    </source>
</evidence>
<proteinExistence type="predicted"/>
<dbReference type="PANTHER" id="PTHR45631:SF143">
    <property type="entry name" value="LEUCINE-RICH REPEAT PROTEIN KINASE"/>
    <property type="match status" value="1"/>
</dbReference>
<keyword evidence="3" id="KW-1185">Reference proteome</keyword>
<feature type="domain" description="Protein kinase" evidence="1">
    <location>
        <begin position="1"/>
        <end position="138"/>
    </location>
</feature>
<dbReference type="Pfam" id="PF00069">
    <property type="entry name" value="Pkinase"/>
    <property type="match status" value="1"/>
</dbReference>
<evidence type="ECO:0000313" key="2">
    <source>
        <dbReference type="EMBL" id="MBA0838895.1"/>
    </source>
</evidence>
<sequence length="181" mass="20332">MDAKIADFGLSRAIPSDDHSDVIITTVMGTVGYLDPEYFNSRKLNEKSDVFSFAIVLLELITGQNAIIKKDESIHIVHWVSPLIEREDIGSIVDRRLHGEFDVRSAWRALQVAMACTRPKSLHRATMSTVLTELNQCLAMELSHNRETKERFSEEIYSGSYHSSEVCSTSTASYSITTLFA</sequence>
<protein>
    <recommendedName>
        <fullName evidence="1">Protein kinase domain-containing protein</fullName>
    </recommendedName>
</protein>
<dbReference type="PANTHER" id="PTHR45631">
    <property type="entry name" value="OS07G0107800 PROTEIN-RELATED"/>
    <property type="match status" value="1"/>
</dbReference>
<evidence type="ECO:0000259" key="1">
    <source>
        <dbReference type="PROSITE" id="PS50011"/>
    </source>
</evidence>
<dbReference type="PROSITE" id="PS50011">
    <property type="entry name" value="PROTEIN_KINASE_DOM"/>
    <property type="match status" value="1"/>
</dbReference>
<dbReference type="Proteomes" id="UP000593575">
    <property type="component" value="Unassembled WGS sequence"/>
</dbReference>
<name>A0A7J9JXJ5_9ROSI</name>
<dbReference type="SUPFAM" id="SSF56112">
    <property type="entry name" value="Protein kinase-like (PK-like)"/>
    <property type="match status" value="1"/>
</dbReference>
<dbReference type="InterPro" id="IPR000719">
    <property type="entry name" value="Prot_kinase_dom"/>
</dbReference>
<organism evidence="2 3">
    <name type="scientific">Gossypium armourianum</name>
    <dbReference type="NCBI Taxonomy" id="34283"/>
    <lineage>
        <taxon>Eukaryota</taxon>
        <taxon>Viridiplantae</taxon>
        <taxon>Streptophyta</taxon>
        <taxon>Embryophyta</taxon>
        <taxon>Tracheophyta</taxon>
        <taxon>Spermatophyta</taxon>
        <taxon>Magnoliopsida</taxon>
        <taxon>eudicotyledons</taxon>
        <taxon>Gunneridae</taxon>
        <taxon>Pentapetalae</taxon>
        <taxon>rosids</taxon>
        <taxon>malvids</taxon>
        <taxon>Malvales</taxon>
        <taxon>Malvaceae</taxon>
        <taxon>Malvoideae</taxon>
        <taxon>Gossypium</taxon>
    </lineage>
</organism>
<dbReference type="InterPro" id="IPR011009">
    <property type="entry name" value="Kinase-like_dom_sf"/>
</dbReference>
<accession>A0A7J9JXJ5</accession>
<dbReference type="EMBL" id="JABFAE010000010">
    <property type="protein sequence ID" value="MBA0838895.1"/>
    <property type="molecule type" value="Genomic_DNA"/>
</dbReference>
<dbReference type="Gene3D" id="1.10.510.10">
    <property type="entry name" value="Transferase(Phosphotransferase) domain 1"/>
    <property type="match status" value="1"/>
</dbReference>
<feature type="non-terminal residue" evidence="2">
    <location>
        <position position="1"/>
    </location>
</feature>
<dbReference type="GO" id="GO:0005524">
    <property type="term" value="F:ATP binding"/>
    <property type="evidence" value="ECO:0007669"/>
    <property type="project" value="InterPro"/>
</dbReference>
<dbReference type="GO" id="GO:0004672">
    <property type="term" value="F:protein kinase activity"/>
    <property type="evidence" value="ECO:0007669"/>
    <property type="project" value="InterPro"/>
</dbReference>
<dbReference type="AlphaFoldDB" id="A0A7J9JXJ5"/>